<organism evidence="1 2">
    <name type="scientific">Panagrolaimus davidi</name>
    <dbReference type="NCBI Taxonomy" id="227884"/>
    <lineage>
        <taxon>Eukaryota</taxon>
        <taxon>Metazoa</taxon>
        <taxon>Ecdysozoa</taxon>
        <taxon>Nematoda</taxon>
        <taxon>Chromadorea</taxon>
        <taxon>Rhabditida</taxon>
        <taxon>Tylenchina</taxon>
        <taxon>Panagrolaimomorpha</taxon>
        <taxon>Panagrolaimoidea</taxon>
        <taxon>Panagrolaimidae</taxon>
        <taxon>Panagrolaimus</taxon>
    </lineage>
</organism>
<accession>A0A914Q1D9</accession>
<evidence type="ECO:0000313" key="2">
    <source>
        <dbReference type="WBParaSite" id="PDA_v2.g2453.t1"/>
    </source>
</evidence>
<keyword evidence="1" id="KW-1185">Reference proteome</keyword>
<evidence type="ECO:0000313" key="1">
    <source>
        <dbReference type="Proteomes" id="UP000887578"/>
    </source>
</evidence>
<dbReference type="WBParaSite" id="PDA_v2.g2453.t1">
    <property type="protein sequence ID" value="PDA_v2.g2453.t1"/>
    <property type="gene ID" value="PDA_v2.g2453"/>
</dbReference>
<proteinExistence type="predicted"/>
<dbReference type="AlphaFoldDB" id="A0A914Q1D9"/>
<sequence length="128" mass="14487">MDFESDKDLDQAKSDISMESISSASLSERESDILFDISSGSFSKIESEKLQHNIRDNRLAETILRKNITNLKDILRNLINTVPHEFQSLLDELETRVGQGDKAGDIATKLEQLSERLVVRAVTKHLMN</sequence>
<reference evidence="2" key="1">
    <citation type="submission" date="2022-11" db="UniProtKB">
        <authorList>
            <consortium name="WormBaseParasite"/>
        </authorList>
    </citation>
    <scope>IDENTIFICATION</scope>
</reference>
<protein>
    <submittedName>
        <fullName evidence="2">Uncharacterized protein</fullName>
    </submittedName>
</protein>
<name>A0A914Q1D9_9BILA</name>
<dbReference type="Proteomes" id="UP000887578">
    <property type="component" value="Unplaced"/>
</dbReference>